<evidence type="ECO:0000313" key="2">
    <source>
        <dbReference type="EMBL" id="KAK8496113.1"/>
    </source>
</evidence>
<gene>
    <name evidence="2" type="ORF">V6N12_046680</name>
</gene>
<name>A0ABR2AQE5_9ROSI</name>
<evidence type="ECO:0000256" key="1">
    <source>
        <dbReference type="ARBA" id="ARBA00009861"/>
    </source>
</evidence>
<dbReference type="EMBL" id="JBBPBM010000384">
    <property type="protein sequence ID" value="KAK8496113.1"/>
    <property type="molecule type" value="Genomic_DNA"/>
</dbReference>
<keyword evidence="3" id="KW-1185">Reference proteome</keyword>
<dbReference type="Gene3D" id="3.30.559.10">
    <property type="entry name" value="Chloramphenicol acetyltransferase-like domain"/>
    <property type="match status" value="1"/>
</dbReference>
<dbReference type="InterPro" id="IPR023213">
    <property type="entry name" value="CAT-like_dom_sf"/>
</dbReference>
<dbReference type="Pfam" id="PF02458">
    <property type="entry name" value="Transferase"/>
    <property type="match status" value="1"/>
</dbReference>
<organism evidence="2 3">
    <name type="scientific">Hibiscus sabdariffa</name>
    <name type="common">roselle</name>
    <dbReference type="NCBI Taxonomy" id="183260"/>
    <lineage>
        <taxon>Eukaryota</taxon>
        <taxon>Viridiplantae</taxon>
        <taxon>Streptophyta</taxon>
        <taxon>Embryophyta</taxon>
        <taxon>Tracheophyta</taxon>
        <taxon>Spermatophyta</taxon>
        <taxon>Magnoliopsida</taxon>
        <taxon>eudicotyledons</taxon>
        <taxon>Gunneridae</taxon>
        <taxon>Pentapetalae</taxon>
        <taxon>rosids</taxon>
        <taxon>malvids</taxon>
        <taxon>Malvales</taxon>
        <taxon>Malvaceae</taxon>
        <taxon>Malvoideae</taxon>
        <taxon>Hibiscus</taxon>
    </lineage>
</organism>
<protein>
    <submittedName>
        <fullName evidence="2">Uncharacterized protein</fullName>
    </submittedName>
</protein>
<reference evidence="2 3" key="1">
    <citation type="journal article" date="2024" name="G3 (Bethesda)">
        <title>Genome assembly of Hibiscus sabdariffa L. provides insights into metabolisms of medicinal natural products.</title>
        <authorList>
            <person name="Kim T."/>
        </authorList>
    </citation>
    <scope>NUCLEOTIDE SEQUENCE [LARGE SCALE GENOMIC DNA]</scope>
    <source>
        <strain evidence="2">TK-2024</strain>
        <tissue evidence="2">Old leaves</tissue>
    </source>
</reference>
<evidence type="ECO:0000313" key="3">
    <source>
        <dbReference type="Proteomes" id="UP001472677"/>
    </source>
</evidence>
<dbReference type="PANTHER" id="PTHR31642">
    <property type="entry name" value="TRICHOTHECENE 3-O-ACETYLTRANSFERASE"/>
    <property type="match status" value="1"/>
</dbReference>
<comment type="similarity">
    <text evidence="1">Belongs to the plant acyltransferase family.</text>
</comment>
<dbReference type="PANTHER" id="PTHR31642:SF188">
    <property type="entry name" value="SHIKIMATE O-HYDROXYCINNAMOYLTRANSFERASE-LIKE"/>
    <property type="match status" value="1"/>
</dbReference>
<sequence>MPINGRPRLHPPIPPSYFGNVFFTASSISLSENLQSEPFEDTVERVHGELQKMDDEYLRSALDYLKSLPDVTAARRETETFQCPNLNINNWMRLSMHDVDFGRGCPMYTGVANIIHEGKIYLLRTPSDDGSLSLISCLETSHMEYFEKHLYQGLMPNDKIKARY</sequence>
<dbReference type="InterPro" id="IPR050317">
    <property type="entry name" value="Plant_Fungal_Acyltransferase"/>
</dbReference>
<proteinExistence type="inferred from homology"/>
<comment type="caution">
    <text evidence="2">The sequence shown here is derived from an EMBL/GenBank/DDBJ whole genome shotgun (WGS) entry which is preliminary data.</text>
</comment>
<accession>A0ABR2AQE5</accession>
<dbReference type="Proteomes" id="UP001472677">
    <property type="component" value="Unassembled WGS sequence"/>
</dbReference>